<dbReference type="SMART" id="SM00739">
    <property type="entry name" value="KOW"/>
    <property type="match status" value="1"/>
</dbReference>
<sequence>MQRIKQGDEVIVIAGRSKGQKGNVLKVMQDGRLLVNNVNTVKKHVKPNPQIEEKGGIKTQEAPIDASNVMLYNPASGKGERVGFKVLENGKKVRIFKSNGEMVDA</sequence>
<dbReference type="PROSITE" id="PS01108">
    <property type="entry name" value="RIBOSOMAL_L24"/>
    <property type="match status" value="1"/>
</dbReference>
<organism evidence="11 12">
    <name type="scientific">Marinicella litoralis</name>
    <dbReference type="NCBI Taxonomy" id="644220"/>
    <lineage>
        <taxon>Bacteria</taxon>
        <taxon>Pseudomonadati</taxon>
        <taxon>Pseudomonadota</taxon>
        <taxon>Gammaproteobacteria</taxon>
        <taxon>Lysobacterales</taxon>
        <taxon>Marinicellaceae</taxon>
        <taxon>Marinicella</taxon>
    </lineage>
</organism>
<dbReference type="FunFam" id="2.30.30.30:FF:000004">
    <property type="entry name" value="50S ribosomal protein L24"/>
    <property type="match status" value="1"/>
</dbReference>
<evidence type="ECO:0000256" key="2">
    <source>
        <dbReference type="ARBA" id="ARBA00022730"/>
    </source>
</evidence>
<evidence type="ECO:0000256" key="5">
    <source>
        <dbReference type="ARBA" id="ARBA00023274"/>
    </source>
</evidence>
<reference evidence="11 12" key="1">
    <citation type="submission" date="2019-03" db="EMBL/GenBank/DDBJ databases">
        <title>Genomic Encyclopedia of Type Strains, Phase IV (KMG-IV): sequencing the most valuable type-strain genomes for metagenomic binning, comparative biology and taxonomic classification.</title>
        <authorList>
            <person name="Goeker M."/>
        </authorList>
    </citation>
    <scope>NUCLEOTIDE SEQUENCE [LARGE SCALE GENOMIC DNA]</scope>
    <source>
        <strain evidence="11 12">DSM 25488</strain>
    </source>
</reference>
<evidence type="ECO:0000256" key="1">
    <source>
        <dbReference type="ARBA" id="ARBA00010618"/>
    </source>
</evidence>
<dbReference type="GO" id="GO:0003735">
    <property type="term" value="F:structural constituent of ribosome"/>
    <property type="evidence" value="ECO:0007669"/>
    <property type="project" value="InterPro"/>
</dbReference>
<comment type="caution">
    <text evidence="11">The sequence shown here is derived from an EMBL/GenBank/DDBJ whole genome shotgun (WGS) entry which is preliminary data.</text>
</comment>
<dbReference type="CDD" id="cd06089">
    <property type="entry name" value="KOW_RPL26"/>
    <property type="match status" value="1"/>
</dbReference>
<evidence type="ECO:0000256" key="7">
    <source>
        <dbReference type="ARBA" id="ARBA00058688"/>
    </source>
</evidence>
<dbReference type="Pfam" id="PF00467">
    <property type="entry name" value="KOW"/>
    <property type="match status" value="1"/>
</dbReference>
<evidence type="ECO:0000256" key="6">
    <source>
        <dbReference type="ARBA" id="ARBA00035206"/>
    </source>
</evidence>
<dbReference type="HAMAP" id="MF_01326_B">
    <property type="entry name" value="Ribosomal_uL24_B"/>
    <property type="match status" value="1"/>
</dbReference>
<comment type="similarity">
    <text evidence="1 8 9">Belongs to the universal ribosomal protein uL24 family.</text>
</comment>
<keyword evidence="2 8" id="KW-0699">rRNA-binding</keyword>
<evidence type="ECO:0000256" key="9">
    <source>
        <dbReference type="RuleBase" id="RU003477"/>
    </source>
</evidence>
<comment type="function">
    <text evidence="8">One of two assembly initiator proteins, it binds directly to the 5'-end of the 23S rRNA, where it nucleates assembly of the 50S subunit.</text>
</comment>
<comment type="function">
    <text evidence="7 8">One of the proteins that surrounds the polypeptide exit tunnel on the outside of the subunit.</text>
</comment>
<gene>
    <name evidence="8" type="primary">rplX</name>
    <name evidence="11" type="ORF">C8D91_1953</name>
</gene>
<keyword evidence="3 8" id="KW-0694">RNA-binding</keyword>
<comment type="subunit">
    <text evidence="8">Part of the 50S ribosomal subunit.</text>
</comment>
<dbReference type="InterPro" id="IPR005824">
    <property type="entry name" value="KOW"/>
</dbReference>
<keyword evidence="5 8" id="KW-0687">Ribonucleoprotein</keyword>
<dbReference type="GO" id="GO:0005840">
    <property type="term" value="C:ribosome"/>
    <property type="evidence" value="ECO:0007669"/>
    <property type="project" value="UniProtKB-KW"/>
</dbReference>
<keyword evidence="12" id="KW-1185">Reference proteome</keyword>
<proteinExistence type="inferred from homology"/>
<evidence type="ECO:0000256" key="8">
    <source>
        <dbReference type="HAMAP-Rule" id="MF_01326"/>
    </source>
</evidence>
<evidence type="ECO:0000313" key="12">
    <source>
        <dbReference type="Proteomes" id="UP000295724"/>
    </source>
</evidence>
<dbReference type="OrthoDB" id="9807419at2"/>
<dbReference type="InterPro" id="IPR005825">
    <property type="entry name" value="Ribosomal_uL24_CS"/>
</dbReference>
<dbReference type="InterPro" id="IPR014722">
    <property type="entry name" value="Rib_uL2_dom2"/>
</dbReference>
<evidence type="ECO:0000259" key="10">
    <source>
        <dbReference type="SMART" id="SM00739"/>
    </source>
</evidence>
<dbReference type="EMBL" id="SNZB01000004">
    <property type="protein sequence ID" value="TDR19403.1"/>
    <property type="molecule type" value="Genomic_DNA"/>
</dbReference>
<evidence type="ECO:0000256" key="3">
    <source>
        <dbReference type="ARBA" id="ARBA00022884"/>
    </source>
</evidence>
<dbReference type="InterPro" id="IPR003256">
    <property type="entry name" value="Ribosomal_uL24"/>
</dbReference>
<feature type="domain" description="KOW" evidence="10">
    <location>
        <begin position="3"/>
        <end position="30"/>
    </location>
</feature>
<name>A0A4R6XPY3_9GAMM</name>
<dbReference type="Proteomes" id="UP000295724">
    <property type="component" value="Unassembled WGS sequence"/>
</dbReference>
<dbReference type="PANTHER" id="PTHR12903">
    <property type="entry name" value="MITOCHONDRIAL RIBOSOMAL PROTEIN L24"/>
    <property type="match status" value="1"/>
</dbReference>
<dbReference type="RefSeq" id="WP_099020298.1">
    <property type="nucleotide sequence ID" value="NZ_SNZB01000004.1"/>
</dbReference>
<dbReference type="Pfam" id="PF17136">
    <property type="entry name" value="ribosomal_L24"/>
    <property type="match status" value="1"/>
</dbReference>
<dbReference type="Gene3D" id="2.30.30.30">
    <property type="match status" value="1"/>
</dbReference>
<dbReference type="InterPro" id="IPR041988">
    <property type="entry name" value="Ribosomal_uL24_KOW"/>
</dbReference>
<dbReference type="GO" id="GO:0019843">
    <property type="term" value="F:rRNA binding"/>
    <property type="evidence" value="ECO:0007669"/>
    <property type="project" value="UniProtKB-UniRule"/>
</dbReference>
<dbReference type="SUPFAM" id="SSF50104">
    <property type="entry name" value="Translation proteins SH3-like domain"/>
    <property type="match status" value="1"/>
</dbReference>
<dbReference type="InterPro" id="IPR057264">
    <property type="entry name" value="Ribosomal_uL24_C"/>
</dbReference>
<dbReference type="InterPro" id="IPR008991">
    <property type="entry name" value="Translation_prot_SH3-like_sf"/>
</dbReference>
<evidence type="ECO:0000256" key="4">
    <source>
        <dbReference type="ARBA" id="ARBA00022980"/>
    </source>
</evidence>
<dbReference type="GO" id="GO:1990904">
    <property type="term" value="C:ribonucleoprotein complex"/>
    <property type="evidence" value="ECO:0007669"/>
    <property type="project" value="UniProtKB-KW"/>
</dbReference>
<dbReference type="AlphaFoldDB" id="A0A4R6XPY3"/>
<protein>
    <recommendedName>
        <fullName evidence="6 8">Large ribosomal subunit protein uL24</fullName>
    </recommendedName>
</protein>
<dbReference type="GO" id="GO:0006412">
    <property type="term" value="P:translation"/>
    <property type="evidence" value="ECO:0007669"/>
    <property type="project" value="UniProtKB-UniRule"/>
</dbReference>
<dbReference type="NCBIfam" id="TIGR01079">
    <property type="entry name" value="rplX_bact"/>
    <property type="match status" value="1"/>
</dbReference>
<keyword evidence="4 8" id="KW-0689">Ribosomal protein</keyword>
<accession>A0A4R6XPY3</accession>
<evidence type="ECO:0000313" key="11">
    <source>
        <dbReference type="EMBL" id="TDR19403.1"/>
    </source>
</evidence>